<reference evidence="4" key="1">
    <citation type="journal article" date="2013" name="Stand. Genomic Sci.">
        <title>Complete genome sequence of Desulfocapsa sulfexigens, a marine deltaproteobacterium specialized in disproportionating inorganic sulfur compounds.</title>
        <authorList>
            <person name="Finster K.W."/>
            <person name="Kjeldsen K.U."/>
            <person name="Kube M."/>
            <person name="Reinhardt R."/>
            <person name="Mussmann M."/>
            <person name="Amann R."/>
            <person name="Schreiber L."/>
        </authorList>
    </citation>
    <scope>NUCLEOTIDE SEQUENCE [LARGE SCALE GENOMIC DNA]</scope>
    <source>
        <strain evidence="4">DSM 10523 / SB164P1</strain>
    </source>
</reference>
<accession>M1P5M2</accession>
<evidence type="ECO:0000256" key="2">
    <source>
        <dbReference type="ARBA" id="ARBA00022679"/>
    </source>
</evidence>
<protein>
    <submittedName>
        <fullName evidence="3">ADP-heptose:LPS heptosyltransferase</fullName>
    </submittedName>
</protein>
<dbReference type="EMBL" id="CP003985">
    <property type="protein sequence ID" value="AGF78793.1"/>
    <property type="molecule type" value="Genomic_DNA"/>
</dbReference>
<dbReference type="OrthoDB" id="9760688at2"/>
<dbReference type="SUPFAM" id="SSF53756">
    <property type="entry name" value="UDP-Glycosyltransferase/glycogen phosphorylase"/>
    <property type="match status" value="1"/>
</dbReference>
<evidence type="ECO:0000256" key="1">
    <source>
        <dbReference type="ARBA" id="ARBA00022676"/>
    </source>
</evidence>
<dbReference type="STRING" id="1167006.UWK_02253"/>
<dbReference type="PANTHER" id="PTHR30160">
    <property type="entry name" value="TETRAACYLDISACCHARIDE 4'-KINASE-RELATED"/>
    <property type="match status" value="1"/>
</dbReference>
<dbReference type="Pfam" id="PF01075">
    <property type="entry name" value="Glyco_transf_9"/>
    <property type="match status" value="1"/>
</dbReference>
<dbReference type="RefSeq" id="WP_015404481.1">
    <property type="nucleotide sequence ID" value="NC_020304.1"/>
</dbReference>
<dbReference type="Gene3D" id="3.40.50.2000">
    <property type="entry name" value="Glycogen Phosphorylase B"/>
    <property type="match status" value="2"/>
</dbReference>
<evidence type="ECO:0000313" key="4">
    <source>
        <dbReference type="Proteomes" id="UP000011721"/>
    </source>
</evidence>
<gene>
    <name evidence="3" type="ordered locus">UWK_02253</name>
</gene>
<dbReference type="KEGG" id="dsf:UWK_02253"/>
<keyword evidence="2 3" id="KW-0808">Transferase</keyword>
<dbReference type="HOGENOM" id="CLU_038371_3_0_7"/>
<dbReference type="InterPro" id="IPR051199">
    <property type="entry name" value="LPS_LOS_Heptosyltrfase"/>
</dbReference>
<keyword evidence="1" id="KW-0328">Glycosyltransferase</keyword>
<organism evidence="3 4">
    <name type="scientific">Desulfocapsa sulfexigens (strain DSM 10523 / SB164P1)</name>
    <dbReference type="NCBI Taxonomy" id="1167006"/>
    <lineage>
        <taxon>Bacteria</taxon>
        <taxon>Pseudomonadati</taxon>
        <taxon>Thermodesulfobacteriota</taxon>
        <taxon>Desulfobulbia</taxon>
        <taxon>Desulfobulbales</taxon>
        <taxon>Desulfocapsaceae</taxon>
        <taxon>Desulfocapsa</taxon>
    </lineage>
</organism>
<proteinExistence type="predicted"/>
<dbReference type="GO" id="GO:0009244">
    <property type="term" value="P:lipopolysaccharide core region biosynthetic process"/>
    <property type="evidence" value="ECO:0007669"/>
    <property type="project" value="TreeGrafter"/>
</dbReference>
<name>M1P5M2_DESSD</name>
<dbReference type="eggNOG" id="COG0859">
    <property type="taxonomic scope" value="Bacteria"/>
</dbReference>
<dbReference type="InterPro" id="IPR002201">
    <property type="entry name" value="Glyco_trans_9"/>
</dbReference>
<keyword evidence="4" id="KW-1185">Reference proteome</keyword>
<dbReference type="GO" id="GO:0005829">
    <property type="term" value="C:cytosol"/>
    <property type="evidence" value="ECO:0007669"/>
    <property type="project" value="TreeGrafter"/>
</dbReference>
<dbReference type="CDD" id="cd03789">
    <property type="entry name" value="GT9_LPS_heptosyltransferase"/>
    <property type="match status" value="1"/>
</dbReference>
<sequence length="362" mass="40130">MNTLFLKGIDQQFGSLLIRLLPRFKNTRREFPAAPSFLFIRPGGIGDAILLIPAIQAIKSAFPDCHIEILAETRNGAVFTLCSAVEKVYRHDHFMELFSCLTKRYDCIIDTEQHHRLSAVVSRVIRSDVKIGFSGNERVKMFSDCVDYSHDTYEADSFLNLLAPLGITPPEKISKPFLQLPESAKQTVQRLLTPLQSETYICIFPGASIQERQWGEDNFFRLTQLFNQKGFQVVVIGGKEDIDTGNEIVKGNKGTNLAGKTTFAESFAIIQNSHLLISGDSGMLHAGVALNKATVSLFGSGIAAKWAPHGDKHIIINKQLSCSPCTRFGYTPKCPNNAACMQQITVQEVFAAAMSLINKRTE</sequence>
<dbReference type="PANTHER" id="PTHR30160:SF7">
    <property type="entry name" value="ADP-HEPTOSE--LPS HEPTOSYLTRANSFERASE 2"/>
    <property type="match status" value="1"/>
</dbReference>
<dbReference type="GO" id="GO:0008713">
    <property type="term" value="F:ADP-heptose-lipopolysaccharide heptosyltransferase activity"/>
    <property type="evidence" value="ECO:0007669"/>
    <property type="project" value="TreeGrafter"/>
</dbReference>
<dbReference type="AlphaFoldDB" id="M1P5M2"/>
<dbReference type="Proteomes" id="UP000011721">
    <property type="component" value="Chromosome"/>
</dbReference>
<evidence type="ECO:0000313" key="3">
    <source>
        <dbReference type="EMBL" id="AGF78793.1"/>
    </source>
</evidence>
<dbReference type="PATRIC" id="fig|1167006.5.peg.2449"/>